<name>A0ACC0YMK6_9ROSI</name>
<gene>
    <name evidence="1" type="ORF">Pint_23421</name>
</gene>
<comment type="caution">
    <text evidence="1">The sequence shown here is derived from an EMBL/GenBank/DDBJ whole genome shotgun (WGS) entry which is preliminary data.</text>
</comment>
<keyword evidence="2" id="KW-1185">Reference proteome</keyword>
<reference evidence="2" key="1">
    <citation type="journal article" date="2023" name="G3 (Bethesda)">
        <title>Genome assembly and association tests identify interacting loci associated with vigor, precocity, and sex in interspecific pistachio rootstocks.</title>
        <authorList>
            <person name="Palmer W."/>
            <person name="Jacygrad E."/>
            <person name="Sagayaradj S."/>
            <person name="Cavanaugh K."/>
            <person name="Han R."/>
            <person name="Bertier L."/>
            <person name="Beede B."/>
            <person name="Kafkas S."/>
            <person name="Golino D."/>
            <person name="Preece J."/>
            <person name="Michelmore R."/>
        </authorList>
    </citation>
    <scope>NUCLEOTIDE SEQUENCE [LARGE SCALE GENOMIC DNA]</scope>
</reference>
<accession>A0ACC0YMK6</accession>
<sequence length="451" mass="50205">MIYNQKYLIIMHFQISLQEIMDFKSSYFCWILGFIQVIKPSVIGGFENAASIARWAQQQGKMAVVSAAFESGLGLSAYILFSCYLELQNADLCKMMNRELAPPVAHGLGTYQWLKEDVTTHPIGICRNPCSGLVEASVANATQLMQKFQINHRSIRRTFTEEQALRHQLIVNSKDVSSSIKVLEIGERIDDNVLIFLHGFLGTGEDWIPIMKAISGSARCITIDLPGHGGTKIQNLSGNGAPQETTLSIDIVADVLCKLIEQITPKKVTLVGYSMGARIALYMALRFGDKIKGAVLLSGSPGLKDAIARKIRRAKDDSRACSLVAHGLQAFVDTWYTGELWKSLRMHPHFDQIVSSRLQHFDVESLSRSLSDLSIGRQPSLWEELKQCKTPLLVIVGEKDGKFKAIAEEMLNELSDGKSEMVEIPNCGHAVHLENPLPVIRAMRRFFTTLK</sequence>
<protein>
    <submittedName>
        <fullName evidence="1">Uncharacterized protein</fullName>
    </submittedName>
</protein>
<dbReference type="EMBL" id="CM047741">
    <property type="protein sequence ID" value="KAJ0038656.1"/>
    <property type="molecule type" value="Genomic_DNA"/>
</dbReference>
<dbReference type="Proteomes" id="UP001163603">
    <property type="component" value="Chromosome 6"/>
</dbReference>
<evidence type="ECO:0000313" key="1">
    <source>
        <dbReference type="EMBL" id="KAJ0038656.1"/>
    </source>
</evidence>
<proteinExistence type="predicted"/>
<evidence type="ECO:0000313" key="2">
    <source>
        <dbReference type="Proteomes" id="UP001163603"/>
    </source>
</evidence>
<organism evidence="1 2">
    <name type="scientific">Pistacia integerrima</name>
    <dbReference type="NCBI Taxonomy" id="434235"/>
    <lineage>
        <taxon>Eukaryota</taxon>
        <taxon>Viridiplantae</taxon>
        <taxon>Streptophyta</taxon>
        <taxon>Embryophyta</taxon>
        <taxon>Tracheophyta</taxon>
        <taxon>Spermatophyta</taxon>
        <taxon>Magnoliopsida</taxon>
        <taxon>eudicotyledons</taxon>
        <taxon>Gunneridae</taxon>
        <taxon>Pentapetalae</taxon>
        <taxon>rosids</taxon>
        <taxon>malvids</taxon>
        <taxon>Sapindales</taxon>
        <taxon>Anacardiaceae</taxon>
        <taxon>Pistacia</taxon>
    </lineage>
</organism>